<protein>
    <recommendedName>
        <fullName evidence="6">START domain-containing protein</fullName>
    </recommendedName>
</protein>
<dbReference type="FunFam" id="3.30.530.20:FF:000003">
    <property type="entry name" value="Collagen type IV alpha-3-binding protein-like protein"/>
    <property type="match status" value="1"/>
</dbReference>
<dbReference type="GO" id="GO:0035621">
    <property type="term" value="P:ER to Golgi ceramide transport"/>
    <property type="evidence" value="ECO:0007669"/>
    <property type="project" value="TreeGrafter"/>
</dbReference>
<dbReference type="InterPro" id="IPR041952">
    <property type="entry name" value="STARD11_START"/>
</dbReference>
<proteinExistence type="predicted"/>
<evidence type="ECO:0000259" key="6">
    <source>
        <dbReference type="PROSITE" id="PS50848"/>
    </source>
</evidence>
<name>A0A7R9E9W5_9NEOP</name>
<evidence type="ECO:0000256" key="2">
    <source>
        <dbReference type="ARBA" id="ARBA00022448"/>
    </source>
</evidence>
<keyword evidence="2" id="KW-0813">Transport</keyword>
<keyword evidence="4" id="KW-0175">Coiled coil</keyword>
<dbReference type="AlphaFoldDB" id="A0A7R9E9W5"/>
<dbReference type="InterPro" id="IPR002913">
    <property type="entry name" value="START_lipid-bd_dom"/>
</dbReference>
<evidence type="ECO:0000256" key="5">
    <source>
        <dbReference type="ARBA" id="ARBA00023055"/>
    </source>
</evidence>
<dbReference type="SUPFAM" id="SSF55961">
    <property type="entry name" value="Bet v1-like"/>
    <property type="match status" value="1"/>
</dbReference>
<dbReference type="Gene3D" id="3.30.530.20">
    <property type="match status" value="1"/>
</dbReference>
<evidence type="ECO:0000313" key="7">
    <source>
        <dbReference type="EMBL" id="CAD7429797.1"/>
    </source>
</evidence>
<evidence type="ECO:0000256" key="3">
    <source>
        <dbReference type="ARBA" id="ARBA00022490"/>
    </source>
</evidence>
<keyword evidence="3" id="KW-0963">Cytoplasm</keyword>
<dbReference type="EMBL" id="OB794227">
    <property type="protein sequence ID" value="CAD7429797.1"/>
    <property type="molecule type" value="Genomic_DNA"/>
</dbReference>
<dbReference type="InterPro" id="IPR023393">
    <property type="entry name" value="START-like_dom_sf"/>
</dbReference>
<dbReference type="InterPro" id="IPR051213">
    <property type="entry name" value="START_lipid_transfer"/>
</dbReference>
<dbReference type="Pfam" id="PF01852">
    <property type="entry name" value="START"/>
    <property type="match status" value="1"/>
</dbReference>
<reference evidence="7" key="1">
    <citation type="submission" date="2020-11" db="EMBL/GenBank/DDBJ databases">
        <authorList>
            <person name="Tran Van P."/>
        </authorList>
    </citation>
    <scope>NUCLEOTIDE SEQUENCE</scope>
</reference>
<dbReference type="PROSITE" id="PS50848">
    <property type="entry name" value="START"/>
    <property type="match status" value="1"/>
</dbReference>
<evidence type="ECO:0000256" key="4">
    <source>
        <dbReference type="ARBA" id="ARBA00023054"/>
    </source>
</evidence>
<gene>
    <name evidence="7" type="ORF">TMSB3V08_LOCUS6573</name>
</gene>
<sequence>METFRDILCHQIETLQSYFDACSEAASALKQNKDRTFGDGKGDNKISNKDFEADFKENLDKNFTLQPHSPITKEMILEHGMRSVDFRGEALTFKATTSGVLDTLQHCLDLLTQREELWRRRLEREAERRRKLDELYRAARQEALKSRLVVHGSPDFEEGPHSAFNDEEFYDAVESGLDKIEEEAEFRERLKSKSDRQSSCKLVSKVTQHRLWPEIDRVTTEQLHYARLGVEEGVWHLFAEDGEMKMYRREEEVDGMVVDPLKACHVVKGVTGHEMCHYFFSPTVRMEWETTLEQMTVLETVSEDTLVFLQVHKRIWPTSQRDALFWSHMRKVPNNKDQDGQDIWIVCNHSTEDPDFPVSGLFSLLNRDFANTGKCVRVYLTVCLVCQTFIDPPKDGAKITRENLTCKISYCSVVNPGGWAPASVLRAVYKREYPKFLKRFTAYVIEQCKDKPINF</sequence>
<dbReference type="SMART" id="SM00234">
    <property type="entry name" value="START"/>
    <property type="match status" value="1"/>
</dbReference>
<comment type="subcellular location">
    <subcellularLocation>
        <location evidence="1">Cytoplasm</location>
    </subcellularLocation>
</comment>
<evidence type="ECO:0000256" key="1">
    <source>
        <dbReference type="ARBA" id="ARBA00004496"/>
    </source>
</evidence>
<organism evidence="7">
    <name type="scientific">Timema monikensis</name>
    <dbReference type="NCBI Taxonomy" id="170555"/>
    <lineage>
        <taxon>Eukaryota</taxon>
        <taxon>Metazoa</taxon>
        <taxon>Ecdysozoa</taxon>
        <taxon>Arthropoda</taxon>
        <taxon>Hexapoda</taxon>
        <taxon>Insecta</taxon>
        <taxon>Pterygota</taxon>
        <taxon>Neoptera</taxon>
        <taxon>Polyneoptera</taxon>
        <taxon>Phasmatodea</taxon>
        <taxon>Timematodea</taxon>
        <taxon>Timematoidea</taxon>
        <taxon>Timematidae</taxon>
        <taxon>Timema</taxon>
    </lineage>
</organism>
<dbReference type="PANTHER" id="PTHR19308:SF53">
    <property type="entry name" value="CERAMIDE TRANSFER PROTEIN"/>
    <property type="match status" value="1"/>
</dbReference>
<keyword evidence="5" id="KW-0445">Lipid transport</keyword>
<dbReference type="PANTHER" id="PTHR19308">
    <property type="entry name" value="PHOSPHATIDYLCHOLINE TRANSFER PROTEIN"/>
    <property type="match status" value="1"/>
</dbReference>
<dbReference type="GO" id="GO:0008289">
    <property type="term" value="F:lipid binding"/>
    <property type="evidence" value="ECO:0007669"/>
    <property type="project" value="InterPro"/>
</dbReference>
<accession>A0A7R9E9W5</accession>
<dbReference type="GO" id="GO:0005737">
    <property type="term" value="C:cytoplasm"/>
    <property type="evidence" value="ECO:0007669"/>
    <property type="project" value="UniProtKB-SubCell"/>
</dbReference>
<dbReference type="CDD" id="cd08872">
    <property type="entry name" value="START_STARD11-like"/>
    <property type="match status" value="1"/>
</dbReference>
<feature type="domain" description="START" evidence="6">
    <location>
        <begin position="231"/>
        <end position="440"/>
    </location>
</feature>